<dbReference type="GO" id="GO:0046983">
    <property type="term" value="F:protein dimerization activity"/>
    <property type="evidence" value="ECO:0007669"/>
    <property type="project" value="InterPro"/>
</dbReference>
<dbReference type="GO" id="GO:0003677">
    <property type="term" value="F:DNA binding"/>
    <property type="evidence" value="ECO:0007669"/>
    <property type="project" value="UniProtKB-KW"/>
</dbReference>
<dbReference type="InterPro" id="IPR008906">
    <property type="entry name" value="HATC_C_dom"/>
</dbReference>
<evidence type="ECO:0000259" key="3">
    <source>
        <dbReference type="Pfam" id="PF14372"/>
    </source>
</evidence>
<dbReference type="PANTHER" id="PTHR46481">
    <property type="entry name" value="ZINC FINGER BED DOMAIN-CONTAINING PROTEIN 4"/>
    <property type="match status" value="1"/>
</dbReference>
<dbReference type="InterPro" id="IPR052035">
    <property type="entry name" value="ZnF_BED_domain_contain"/>
</dbReference>
<keyword evidence="1" id="KW-0238">DNA-binding</keyword>
<evidence type="ECO:0000256" key="1">
    <source>
        <dbReference type="ARBA" id="ARBA00023125"/>
    </source>
</evidence>
<feature type="domain" description="hAT-like transposase RNase-H fold" evidence="3">
    <location>
        <begin position="314"/>
        <end position="400"/>
    </location>
</feature>
<comment type="caution">
    <text evidence="4">The sequence shown here is derived from an EMBL/GenBank/DDBJ whole genome shotgun (WGS) entry which is preliminary data.</text>
</comment>
<dbReference type="Proteomes" id="UP001206925">
    <property type="component" value="Unassembled WGS sequence"/>
</dbReference>
<evidence type="ECO:0000259" key="2">
    <source>
        <dbReference type="Pfam" id="PF05699"/>
    </source>
</evidence>
<dbReference type="EMBL" id="JAMZMK010012059">
    <property type="protein sequence ID" value="KAI7725115.1"/>
    <property type="molecule type" value="Genomic_DNA"/>
</dbReference>
<dbReference type="Pfam" id="PF14372">
    <property type="entry name" value="hAT-like_RNase-H"/>
    <property type="match status" value="1"/>
</dbReference>
<dbReference type="SUPFAM" id="SSF53098">
    <property type="entry name" value="Ribonuclease H-like"/>
    <property type="match status" value="1"/>
</dbReference>
<protein>
    <submittedName>
        <fullName evidence="4">Uncharacterized protein</fullName>
    </submittedName>
</protein>
<evidence type="ECO:0000313" key="5">
    <source>
        <dbReference type="Proteomes" id="UP001206925"/>
    </source>
</evidence>
<keyword evidence="5" id="KW-1185">Reference proteome</keyword>
<reference evidence="4" key="1">
    <citation type="submission" date="2022-06" db="EMBL/GenBank/DDBJ databases">
        <title>Uncovering the hologenomic basis of an extraordinary plant invasion.</title>
        <authorList>
            <person name="Bieker V.C."/>
            <person name="Martin M.D."/>
            <person name="Gilbert T."/>
            <person name="Hodgins K."/>
            <person name="Battlay P."/>
            <person name="Petersen B."/>
            <person name="Wilson J."/>
        </authorList>
    </citation>
    <scope>NUCLEOTIDE SEQUENCE</scope>
    <source>
        <strain evidence="4">AA19_3_7</strain>
        <tissue evidence="4">Leaf</tissue>
    </source>
</reference>
<proteinExistence type="predicted"/>
<accession>A0AAD5BKT4</accession>
<evidence type="ECO:0000313" key="4">
    <source>
        <dbReference type="EMBL" id="KAI7725115.1"/>
    </source>
</evidence>
<organism evidence="4 5">
    <name type="scientific">Ambrosia artemisiifolia</name>
    <name type="common">Common ragweed</name>
    <dbReference type="NCBI Taxonomy" id="4212"/>
    <lineage>
        <taxon>Eukaryota</taxon>
        <taxon>Viridiplantae</taxon>
        <taxon>Streptophyta</taxon>
        <taxon>Embryophyta</taxon>
        <taxon>Tracheophyta</taxon>
        <taxon>Spermatophyta</taxon>
        <taxon>Magnoliopsida</taxon>
        <taxon>eudicotyledons</taxon>
        <taxon>Gunneridae</taxon>
        <taxon>Pentapetalae</taxon>
        <taxon>asterids</taxon>
        <taxon>campanulids</taxon>
        <taxon>Asterales</taxon>
        <taxon>Asteraceae</taxon>
        <taxon>Asteroideae</taxon>
        <taxon>Heliantheae alliance</taxon>
        <taxon>Heliantheae</taxon>
        <taxon>Ambrosia</taxon>
    </lineage>
</organism>
<dbReference type="InterPro" id="IPR025525">
    <property type="entry name" value="hAT-like_transposase_RNase-H"/>
</dbReference>
<dbReference type="AlphaFoldDB" id="A0AAD5BKT4"/>
<gene>
    <name evidence="4" type="ORF">M8C21_005147</name>
</gene>
<sequence>MAQPASSVNGQMFELDSVQKALINTIIIDELPFSVVEQDEVKKIMETEFPGFQFPSSEMISKDCAQLFMDEKLKLKGFVKTTKQRVCLSLDSWKSNQSVNYLCITAHFIDENWNLHKKIIGFSPIGGDNGEEIGRVVEKCLHDWEINNVLAISAGNASSYDAVISYLGPRLRNPVLDGKFLRLKCLVELTNTMVKGALEDYDKHIARVRAMVRCVKQSPDMIKKFKQRAREYGIVSTSFLKLDCPSRWTTTFEMLYMAEKFEIVFDWLVKEDPSYVNELSNTYGVSVSVDWEKVRNVVYFLHAFYLSYQTISGSHVTSNMFLDQIARIDIHLDNWGKSSTACTGSFERFSKAVGLSWNYAAYWGNVNNSNMLIYIANILDPRHKTGCMEMYFLNSKYKHDYTDEGEPQWKNKAEWVVSAAYDLFNQYVGKIGGQHQTANFQTSGYMSYLYHDTGPRGLFQRRVIGFGGNVRCKSEIDIYLNEHEDFEDYDGFDILLWWKANSERYPVLSRMAKDVLSIPISAVALESDINIDGNLLDDFRSSLSPSMVEALVCTQSWLNKPKKQIKAKKGSTKLADKILKGINEQLEGSTSGRVHLGSKYVLIQDLSAHVGSDYVRVGVVATCARIRFAFF</sequence>
<feature type="non-terminal residue" evidence="4">
    <location>
        <position position="631"/>
    </location>
</feature>
<feature type="domain" description="HAT C-terminal dimerisation" evidence="2">
    <location>
        <begin position="475"/>
        <end position="558"/>
    </location>
</feature>
<dbReference type="PANTHER" id="PTHR46481:SF7">
    <property type="entry name" value="ZINC FINGER BED DOMAIN-CONTAINING PROTEIN RICESLEEPER 2-LIKE"/>
    <property type="match status" value="1"/>
</dbReference>
<dbReference type="InterPro" id="IPR012337">
    <property type="entry name" value="RNaseH-like_sf"/>
</dbReference>
<dbReference type="Pfam" id="PF05699">
    <property type="entry name" value="Dimer_Tnp_hAT"/>
    <property type="match status" value="1"/>
</dbReference>
<name>A0AAD5BKT4_AMBAR</name>